<dbReference type="Proteomes" id="UP000887565">
    <property type="component" value="Unplaced"/>
</dbReference>
<evidence type="ECO:0000313" key="1">
    <source>
        <dbReference type="Proteomes" id="UP000887565"/>
    </source>
</evidence>
<reference evidence="2" key="1">
    <citation type="submission" date="2022-11" db="UniProtKB">
        <authorList>
            <consortium name="WormBaseParasite"/>
        </authorList>
    </citation>
    <scope>IDENTIFICATION</scope>
</reference>
<organism evidence="1 2">
    <name type="scientific">Romanomermis culicivorax</name>
    <name type="common">Nematode worm</name>
    <dbReference type="NCBI Taxonomy" id="13658"/>
    <lineage>
        <taxon>Eukaryota</taxon>
        <taxon>Metazoa</taxon>
        <taxon>Ecdysozoa</taxon>
        <taxon>Nematoda</taxon>
        <taxon>Enoplea</taxon>
        <taxon>Dorylaimia</taxon>
        <taxon>Mermithida</taxon>
        <taxon>Mermithoidea</taxon>
        <taxon>Mermithidae</taxon>
        <taxon>Romanomermis</taxon>
    </lineage>
</organism>
<proteinExistence type="predicted"/>
<protein>
    <submittedName>
        <fullName evidence="2">Uncharacterized protein</fullName>
    </submittedName>
</protein>
<name>A0A915HXX3_ROMCU</name>
<dbReference type="WBParaSite" id="nRc.2.0.1.t06283-RA">
    <property type="protein sequence ID" value="nRc.2.0.1.t06283-RA"/>
    <property type="gene ID" value="nRc.2.0.1.g06283"/>
</dbReference>
<accession>A0A915HXX3</accession>
<evidence type="ECO:0000313" key="2">
    <source>
        <dbReference type="WBParaSite" id="nRc.2.0.1.t06283-RA"/>
    </source>
</evidence>
<dbReference type="AlphaFoldDB" id="A0A915HXX3"/>
<keyword evidence="1" id="KW-1185">Reference proteome</keyword>
<sequence length="129" mass="14632">MFHYTDQFTKWNTTCIPEPKSKIGRDGNVDCIVRRVICSWLKWASFTRYCGAALDIHLCLNSRCSELMETMSLGGAAAPAPATATVDKTVGTLCRWDLHVTKWLFLEALILKHSVNIKLQRKGFLEQNQ</sequence>